<protein>
    <submittedName>
        <fullName evidence="1">Uncharacterized protein</fullName>
    </submittedName>
</protein>
<evidence type="ECO:0000313" key="2">
    <source>
        <dbReference type="Proteomes" id="UP000060071"/>
    </source>
</evidence>
<proteinExistence type="predicted"/>
<dbReference type="Proteomes" id="UP000060071">
    <property type="component" value="Chromosome"/>
</dbReference>
<evidence type="ECO:0000313" key="1">
    <source>
        <dbReference type="EMBL" id="ALW89699.1"/>
    </source>
</evidence>
<name>A0ABM5X7C2_9DEIO</name>
<accession>A0ABM5X7C2</accession>
<dbReference type="EMBL" id="CP013910">
    <property type="protein sequence ID" value="ALW89699.1"/>
    <property type="molecule type" value="Genomic_DNA"/>
</dbReference>
<keyword evidence="2" id="KW-1185">Reference proteome</keyword>
<reference evidence="1 2" key="1">
    <citation type="submission" date="2015-12" db="EMBL/GenBank/DDBJ databases">
        <authorList>
            <person name="Kim M.K."/>
            <person name="Srinivasan S."/>
            <person name="Lee J.-J."/>
            <person name="Kim K."/>
        </authorList>
    </citation>
    <scope>NUCLEOTIDE SEQUENCE [LARGE SCALE GENOMIC DNA]</scope>
    <source>
        <strain evidence="1 2">BM2</strain>
    </source>
</reference>
<sequence>MGSFLHQLLLDLGAYGRGDLVDVSVQGLPDFGGWVIQQAVGCASGDQFAEGHAFDEVWDRFVEVGTWGVVTVFDEDFKPWIVRLPEREAMMVRTSSGVEGLLASCP</sequence>
<gene>
    <name evidence="1" type="ORF">AUC44_12975</name>
</gene>
<organism evidence="1 2">
    <name type="scientific">Deinococcus actinosclerus</name>
    <dbReference type="NCBI Taxonomy" id="1768108"/>
    <lineage>
        <taxon>Bacteria</taxon>
        <taxon>Thermotogati</taxon>
        <taxon>Deinococcota</taxon>
        <taxon>Deinococci</taxon>
        <taxon>Deinococcales</taxon>
        <taxon>Deinococcaceae</taxon>
        <taxon>Deinococcus</taxon>
    </lineage>
</organism>